<organism evidence="2 3">
    <name type="scientific">Coccomyxa viridis</name>
    <dbReference type="NCBI Taxonomy" id="1274662"/>
    <lineage>
        <taxon>Eukaryota</taxon>
        <taxon>Viridiplantae</taxon>
        <taxon>Chlorophyta</taxon>
        <taxon>core chlorophytes</taxon>
        <taxon>Trebouxiophyceae</taxon>
        <taxon>Trebouxiophyceae incertae sedis</taxon>
        <taxon>Coccomyxaceae</taxon>
        <taxon>Coccomyxa</taxon>
    </lineage>
</organism>
<evidence type="ECO:0000313" key="3">
    <source>
        <dbReference type="Proteomes" id="UP001497392"/>
    </source>
</evidence>
<accession>A0ABP1FZZ4</accession>
<feature type="region of interest" description="Disordered" evidence="1">
    <location>
        <begin position="18"/>
        <end position="48"/>
    </location>
</feature>
<comment type="caution">
    <text evidence="2">The sequence shown here is derived from an EMBL/GenBank/DDBJ whole genome shotgun (WGS) entry which is preliminary data.</text>
</comment>
<dbReference type="EMBL" id="CAXHTA020000009">
    <property type="protein sequence ID" value="CAL5223753.1"/>
    <property type="molecule type" value="Genomic_DNA"/>
</dbReference>
<evidence type="ECO:0000313" key="2">
    <source>
        <dbReference type="EMBL" id="CAL5223753.1"/>
    </source>
</evidence>
<name>A0ABP1FZZ4_9CHLO</name>
<keyword evidence="3" id="KW-1185">Reference proteome</keyword>
<gene>
    <name evidence="2" type="primary">g6315</name>
    <name evidence="2" type="ORF">VP750_LOCUS5412</name>
</gene>
<proteinExistence type="predicted"/>
<dbReference type="Proteomes" id="UP001497392">
    <property type="component" value="Unassembled WGS sequence"/>
</dbReference>
<reference evidence="2 3" key="1">
    <citation type="submission" date="2024-06" db="EMBL/GenBank/DDBJ databases">
        <authorList>
            <person name="Kraege A."/>
            <person name="Thomma B."/>
        </authorList>
    </citation>
    <scope>NUCLEOTIDE SEQUENCE [LARGE SCALE GENOMIC DNA]</scope>
</reference>
<feature type="compositionally biased region" description="Polar residues" evidence="1">
    <location>
        <begin position="39"/>
        <end position="48"/>
    </location>
</feature>
<protein>
    <submittedName>
        <fullName evidence="2">G6315 protein</fullName>
    </submittedName>
</protein>
<sequence length="217" mass="23344">MDAGLPIVRTVIGWQTNEHSERAIPSSPSPLPISPLKQMLQQQPQSSGLPRLRIKLGAAVEESGGTLMLRCRTSTEECSSSMHTSSPPISIPYSCARSDSAGNVECQILEDLSLDAEAFRTRLPCSNGGAPQATVIDCGMSSAPARCSTVAEAQLQDLLHNAMQQGQGEMHMVSVVEAMLHAAAEHDRMLLDCEHELLHHPDDCMFDIDLAATLTCP</sequence>
<evidence type="ECO:0000256" key="1">
    <source>
        <dbReference type="SAM" id="MobiDB-lite"/>
    </source>
</evidence>